<evidence type="ECO:0000313" key="2">
    <source>
        <dbReference type="EMBL" id="OQR67890.1"/>
    </source>
</evidence>
<comment type="caution">
    <text evidence="2">The sequence shown here is derived from an EMBL/GenBank/DDBJ whole genome shotgun (WGS) entry which is preliminary data.</text>
</comment>
<dbReference type="Proteomes" id="UP000192247">
    <property type="component" value="Unassembled WGS sequence"/>
</dbReference>
<dbReference type="AlphaFoldDB" id="A0A1V9X2N5"/>
<name>A0A1V9X2N5_9ACAR</name>
<organism evidence="2 3">
    <name type="scientific">Tropilaelaps mercedesae</name>
    <dbReference type="NCBI Taxonomy" id="418985"/>
    <lineage>
        <taxon>Eukaryota</taxon>
        <taxon>Metazoa</taxon>
        <taxon>Ecdysozoa</taxon>
        <taxon>Arthropoda</taxon>
        <taxon>Chelicerata</taxon>
        <taxon>Arachnida</taxon>
        <taxon>Acari</taxon>
        <taxon>Parasitiformes</taxon>
        <taxon>Mesostigmata</taxon>
        <taxon>Gamasina</taxon>
        <taxon>Dermanyssoidea</taxon>
        <taxon>Laelapidae</taxon>
        <taxon>Tropilaelaps</taxon>
    </lineage>
</organism>
<accession>A0A1V9X2N5</accession>
<gene>
    <name evidence="2" type="ORF">BIW11_04670</name>
</gene>
<feature type="compositionally biased region" description="Basic and acidic residues" evidence="1">
    <location>
        <begin position="41"/>
        <end position="60"/>
    </location>
</feature>
<evidence type="ECO:0000313" key="3">
    <source>
        <dbReference type="Proteomes" id="UP000192247"/>
    </source>
</evidence>
<dbReference type="EMBL" id="MNPL01026957">
    <property type="protein sequence ID" value="OQR67890.1"/>
    <property type="molecule type" value="Genomic_DNA"/>
</dbReference>
<reference evidence="2 3" key="1">
    <citation type="journal article" date="2017" name="Gigascience">
        <title>Draft genome of the honey bee ectoparasitic mite, Tropilaelaps mercedesae, is shaped by the parasitic life history.</title>
        <authorList>
            <person name="Dong X."/>
            <person name="Armstrong S.D."/>
            <person name="Xia D."/>
            <person name="Makepeace B.L."/>
            <person name="Darby A.C."/>
            <person name="Kadowaki T."/>
        </authorList>
    </citation>
    <scope>NUCLEOTIDE SEQUENCE [LARGE SCALE GENOMIC DNA]</scope>
    <source>
        <strain evidence="2">Wuxi-XJTLU</strain>
    </source>
</reference>
<feature type="region of interest" description="Disordered" evidence="1">
    <location>
        <begin position="29"/>
        <end position="68"/>
    </location>
</feature>
<protein>
    <submittedName>
        <fullName evidence="2">Uncharacterized protein</fullName>
    </submittedName>
</protein>
<evidence type="ECO:0000256" key="1">
    <source>
        <dbReference type="SAM" id="MobiDB-lite"/>
    </source>
</evidence>
<proteinExistence type="predicted"/>
<sequence>MTGYSQVRPALFYKKITQRPIVETGAKVIGDGKVPQSHQPPESRTHIQRHSEGGHPDCPRRSTRLCTP</sequence>
<dbReference type="InParanoid" id="A0A1V9X2N5"/>
<keyword evidence="3" id="KW-1185">Reference proteome</keyword>